<keyword evidence="3 6" id="KW-0812">Transmembrane</keyword>
<proteinExistence type="predicted"/>
<dbReference type="Proteomes" id="UP000009236">
    <property type="component" value="Chromosome"/>
</dbReference>
<dbReference type="KEGG" id="iva:Isova_0765"/>
<gene>
    <name evidence="7" type="ordered locus">Isova_0765</name>
</gene>
<reference evidence="7 8" key="1">
    <citation type="submission" date="2011-05" db="EMBL/GenBank/DDBJ databases">
        <title>Complete sequence of Isoptericola variabilis 225.</title>
        <authorList>
            <consortium name="US DOE Joint Genome Institute"/>
            <person name="Lucas S."/>
            <person name="Han J."/>
            <person name="Lapidus A."/>
            <person name="Cheng J.-F."/>
            <person name="Goodwin L."/>
            <person name="Pitluck S."/>
            <person name="Peters L."/>
            <person name="Mikhailova N."/>
            <person name="Zeytun A."/>
            <person name="Han C."/>
            <person name="Tapia R."/>
            <person name="Land M."/>
            <person name="Hauser L."/>
            <person name="Kyrpides N."/>
            <person name="Ivanova N."/>
            <person name="Pagani I."/>
            <person name="Siebers A."/>
            <person name="Allgaier M."/>
            <person name="Thelen M."/>
            <person name="Hugenholtz P."/>
            <person name="Gladden J."/>
            <person name="Woyke T."/>
        </authorList>
    </citation>
    <scope>NUCLEOTIDE SEQUENCE [LARGE SCALE GENOMIC DNA]</scope>
    <source>
        <strain evidence="8">225</strain>
    </source>
</reference>
<dbReference type="HOGENOM" id="CLU_1056796_0_0_11"/>
<feature type="transmembrane region" description="Helical" evidence="6">
    <location>
        <begin position="219"/>
        <end position="244"/>
    </location>
</feature>
<protein>
    <submittedName>
        <fullName evidence="7">Major facilitator transporter</fullName>
    </submittedName>
</protein>
<dbReference type="Gene3D" id="1.20.1250.20">
    <property type="entry name" value="MFS general substrate transporter like domains"/>
    <property type="match status" value="1"/>
</dbReference>
<dbReference type="PANTHER" id="PTHR23513">
    <property type="entry name" value="INTEGRAL MEMBRANE EFFLUX PROTEIN-RELATED"/>
    <property type="match status" value="1"/>
</dbReference>
<evidence type="ECO:0000313" key="8">
    <source>
        <dbReference type="Proteomes" id="UP000009236"/>
    </source>
</evidence>
<organism evidence="8">
    <name type="scientific">Isoptericola variabilis (strain 225)</name>
    <dbReference type="NCBI Taxonomy" id="743718"/>
    <lineage>
        <taxon>Bacteria</taxon>
        <taxon>Bacillati</taxon>
        <taxon>Actinomycetota</taxon>
        <taxon>Actinomycetes</taxon>
        <taxon>Micrococcales</taxon>
        <taxon>Promicromonosporaceae</taxon>
        <taxon>Isoptericola</taxon>
    </lineage>
</organism>
<sequence length="263" mass="26539">MVGLACLVGGAARGVERPVRLALLERDELVGEAVCAWFVREPLNGDVADARATRPLAALRAGLAYTLYRPLFRACLGLFVVINVAVNGMLVAVNLELVRTGTDPLHSGLLNAALGASMLTGAVLAPALVRRLRVGPIVVGALALVAAGAVAMTVVGTYAGYVAIFAAMVLLVPAANAALAGYAAAVTPPQMQGRFSSVMSLSGLAAGPLAPLAGSGLLAAAGVGVALGALAGLLVVTVVALTFVRSLWRIGRPDTWADDAIDA</sequence>
<feature type="transmembrane region" description="Helical" evidence="6">
    <location>
        <begin position="105"/>
        <end position="125"/>
    </location>
</feature>
<dbReference type="SUPFAM" id="SSF103473">
    <property type="entry name" value="MFS general substrate transporter"/>
    <property type="match status" value="1"/>
</dbReference>
<keyword evidence="5 6" id="KW-0472">Membrane</keyword>
<keyword evidence="2" id="KW-1003">Cell membrane</keyword>
<evidence type="ECO:0000256" key="1">
    <source>
        <dbReference type="ARBA" id="ARBA00004651"/>
    </source>
</evidence>
<dbReference type="eggNOG" id="COG2814">
    <property type="taxonomic scope" value="Bacteria"/>
</dbReference>
<feature type="transmembrane region" description="Helical" evidence="6">
    <location>
        <begin position="161"/>
        <end position="183"/>
    </location>
</feature>
<dbReference type="STRING" id="743718.Isova_0765"/>
<feature type="transmembrane region" description="Helical" evidence="6">
    <location>
        <begin position="137"/>
        <end position="155"/>
    </location>
</feature>
<comment type="subcellular location">
    <subcellularLocation>
        <location evidence="1">Cell membrane</location>
        <topology evidence="1">Multi-pass membrane protein</topology>
    </subcellularLocation>
</comment>
<evidence type="ECO:0000256" key="4">
    <source>
        <dbReference type="ARBA" id="ARBA00022989"/>
    </source>
</evidence>
<evidence type="ECO:0000256" key="6">
    <source>
        <dbReference type="SAM" id="Phobius"/>
    </source>
</evidence>
<dbReference type="PANTHER" id="PTHR23513:SF6">
    <property type="entry name" value="MAJOR FACILITATOR SUPERFAMILY ASSOCIATED DOMAIN-CONTAINING PROTEIN"/>
    <property type="match status" value="1"/>
</dbReference>
<name>F6FWX9_ISOV2</name>
<evidence type="ECO:0000313" key="7">
    <source>
        <dbReference type="EMBL" id="AEG43551.1"/>
    </source>
</evidence>
<evidence type="ECO:0000256" key="5">
    <source>
        <dbReference type="ARBA" id="ARBA00023136"/>
    </source>
</evidence>
<dbReference type="EMBL" id="CP002810">
    <property type="protein sequence ID" value="AEG43551.1"/>
    <property type="molecule type" value="Genomic_DNA"/>
</dbReference>
<dbReference type="AlphaFoldDB" id="F6FWX9"/>
<keyword evidence="4 6" id="KW-1133">Transmembrane helix</keyword>
<evidence type="ECO:0000256" key="3">
    <source>
        <dbReference type="ARBA" id="ARBA00022692"/>
    </source>
</evidence>
<accession>F6FWX9</accession>
<keyword evidence="8" id="KW-1185">Reference proteome</keyword>
<evidence type="ECO:0000256" key="2">
    <source>
        <dbReference type="ARBA" id="ARBA00022475"/>
    </source>
</evidence>
<feature type="transmembrane region" description="Helical" evidence="6">
    <location>
        <begin position="195"/>
        <end position="213"/>
    </location>
</feature>
<dbReference type="GO" id="GO:0005886">
    <property type="term" value="C:plasma membrane"/>
    <property type="evidence" value="ECO:0007669"/>
    <property type="project" value="UniProtKB-SubCell"/>
</dbReference>
<dbReference type="InterPro" id="IPR036259">
    <property type="entry name" value="MFS_trans_sf"/>
</dbReference>
<feature type="transmembrane region" description="Helical" evidence="6">
    <location>
        <begin position="71"/>
        <end position="93"/>
    </location>
</feature>